<accession>A0AAN8GDD4</accession>
<name>A0AAN8GDD4_9TELE</name>
<dbReference type="EMBL" id="JAULUE010002067">
    <property type="protein sequence ID" value="KAK5876294.1"/>
    <property type="molecule type" value="Genomic_DNA"/>
</dbReference>
<protein>
    <submittedName>
        <fullName evidence="2">Uncharacterized protein</fullName>
    </submittedName>
</protein>
<proteinExistence type="predicted"/>
<sequence>MSLRLHHEPESSSCLLEVSSAVVPSPEQRRGSVTRAAPWFRHQSSAVVPSPEQRRGSVTRAAPWFRHQSSAVVPSPEQRRGSVTRAAPWFRHQSSAVVPSPEQRCRSAQTSQSNVQKVNFQNAGIQEASRVNRSFGVLRTSRRNSCPAQSPSHTANRVL</sequence>
<evidence type="ECO:0000256" key="1">
    <source>
        <dbReference type="SAM" id="MobiDB-lite"/>
    </source>
</evidence>
<evidence type="ECO:0000313" key="2">
    <source>
        <dbReference type="EMBL" id="KAK5876294.1"/>
    </source>
</evidence>
<comment type="caution">
    <text evidence="2">The sequence shown here is derived from an EMBL/GenBank/DDBJ whole genome shotgun (WGS) entry which is preliminary data.</text>
</comment>
<gene>
    <name evidence="2" type="ORF">CesoFtcFv8_025661</name>
</gene>
<keyword evidence="3" id="KW-1185">Reference proteome</keyword>
<feature type="compositionally biased region" description="Polar residues" evidence="1">
    <location>
        <begin position="143"/>
        <end position="159"/>
    </location>
</feature>
<evidence type="ECO:0000313" key="3">
    <source>
        <dbReference type="Proteomes" id="UP001335648"/>
    </source>
</evidence>
<organism evidence="2 3">
    <name type="scientific">Champsocephalus esox</name>
    <name type="common">pike icefish</name>
    <dbReference type="NCBI Taxonomy" id="159716"/>
    <lineage>
        <taxon>Eukaryota</taxon>
        <taxon>Metazoa</taxon>
        <taxon>Chordata</taxon>
        <taxon>Craniata</taxon>
        <taxon>Vertebrata</taxon>
        <taxon>Euteleostomi</taxon>
        <taxon>Actinopterygii</taxon>
        <taxon>Neopterygii</taxon>
        <taxon>Teleostei</taxon>
        <taxon>Neoteleostei</taxon>
        <taxon>Acanthomorphata</taxon>
        <taxon>Eupercaria</taxon>
        <taxon>Perciformes</taxon>
        <taxon>Notothenioidei</taxon>
        <taxon>Channichthyidae</taxon>
        <taxon>Champsocephalus</taxon>
    </lineage>
</organism>
<reference evidence="2 3" key="1">
    <citation type="journal article" date="2023" name="Mol. Biol. Evol.">
        <title>Genomics of Secondarily Temperate Adaptation in the Only Non-Antarctic Icefish.</title>
        <authorList>
            <person name="Rivera-Colon A.G."/>
            <person name="Rayamajhi N."/>
            <person name="Minhas B.F."/>
            <person name="Madrigal G."/>
            <person name="Bilyk K.T."/>
            <person name="Yoon V."/>
            <person name="Hune M."/>
            <person name="Gregory S."/>
            <person name="Cheng C.H.C."/>
            <person name="Catchen J.M."/>
        </authorList>
    </citation>
    <scope>NUCLEOTIDE SEQUENCE [LARGE SCALE GENOMIC DNA]</scope>
    <source>
        <strain evidence="2">JC2023a</strain>
    </source>
</reference>
<dbReference type="Proteomes" id="UP001335648">
    <property type="component" value="Unassembled WGS sequence"/>
</dbReference>
<dbReference type="AlphaFoldDB" id="A0AAN8GDD4"/>
<feature type="region of interest" description="Disordered" evidence="1">
    <location>
        <begin position="140"/>
        <end position="159"/>
    </location>
</feature>